<evidence type="ECO:0000313" key="7">
    <source>
        <dbReference type="Proteomes" id="UP001182303"/>
    </source>
</evidence>
<dbReference type="RefSeq" id="WP_310944600.1">
    <property type="nucleotide sequence ID" value="NZ_JARUIS010000042.1"/>
</dbReference>
<evidence type="ECO:0000313" key="6">
    <source>
        <dbReference type="EMBL" id="MDS1005308.1"/>
    </source>
</evidence>
<dbReference type="GO" id="GO:0008270">
    <property type="term" value="F:zinc ion binding"/>
    <property type="evidence" value="ECO:0007669"/>
    <property type="project" value="InterPro"/>
</dbReference>
<gene>
    <name evidence="6" type="ORF">P9J83_17725</name>
</gene>
<keyword evidence="6" id="KW-0255">Endonuclease</keyword>
<dbReference type="InterPro" id="IPR002711">
    <property type="entry name" value="HNH"/>
</dbReference>
<dbReference type="GO" id="GO:0003676">
    <property type="term" value="F:nucleic acid binding"/>
    <property type="evidence" value="ECO:0007669"/>
    <property type="project" value="InterPro"/>
</dbReference>
<dbReference type="AlphaFoldDB" id="A0AAE4FMX4"/>
<keyword evidence="1" id="KW-0540">Nuclease</keyword>
<evidence type="ECO:0000256" key="4">
    <source>
        <dbReference type="ARBA" id="ARBA00040194"/>
    </source>
</evidence>
<dbReference type="InterPro" id="IPR003615">
    <property type="entry name" value="HNH_nuc"/>
</dbReference>
<dbReference type="Gene3D" id="3.40.50.300">
    <property type="entry name" value="P-loop containing nucleotide triphosphate hydrolases"/>
    <property type="match status" value="1"/>
</dbReference>
<dbReference type="SUPFAM" id="SSF52540">
    <property type="entry name" value="P-loop containing nucleoside triphosphate hydrolases"/>
    <property type="match status" value="1"/>
</dbReference>
<comment type="similarity">
    <text evidence="3">Belongs to the HNH nuclease family.</text>
</comment>
<organism evidence="6 7">
    <name type="scientific">Clostridium sporogenes</name>
    <dbReference type="NCBI Taxonomy" id="1509"/>
    <lineage>
        <taxon>Bacteria</taxon>
        <taxon>Bacillati</taxon>
        <taxon>Bacillota</taxon>
        <taxon>Clostridia</taxon>
        <taxon>Eubacteriales</taxon>
        <taxon>Clostridiaceae</taxon>
        <taxon>Clostridium</taxon>
    </lineage>
</organism>
<dbReference type="GO" id="GO:0016787">
    <property type="term" value="F:hydrolase activity"/>
    <property type="evidence" value="ECO:0007669"/>
    <property type="project" value="UniProtKB-KW"/>
</dbReference>
<evidence type="ECO:0000259" key="5">
    <source>
        <dbReference type="Pfam" id="PF01844"/>
    </source>
</evidence>
<comment type="caution">
    <text evidence="6">The sequence shown here is derived from an EMBL/GenBank/DDBJ whole genome shotgun (WGS) entry which is preliminary data.</text>
</comment>
<evidence type="ECO:0000256" key="1">
    <source>
        <dbReference type="ARBA" id="ARBA00022722"/>
    </source>
</evidence>
<proteinExistence type="inferred from homology"/>
<evidence type="ECO:0000256" key="3">
    <source>
        <dbReference type="ARBA" id="ARBA00038412"/>
    </source>
</evidence>
<reference evidence="6" key="1">
    <citation type="submission" date="2023-04" db="EMBL/GenBank/DDBJ databases">
        <title>Assessment of the microbiological origin of a defect in Grana Padano cheese.</title>
        <authorList>
            <person name="Zago M."/>
            <person name="Rossetti L."/>
            <person name="Bonvini B."/>
            <person name="Carminati D."/>
            <person name="Giraffa G."/>
        </authorList>
    </citation>
    <scope>NUCLEOTIDE SEQUENCE</scope>
    <source>
        <strain evidence="6">4990</strain>
    </source>
</reference>
<dbReference type="PANTHER" id="PTHR41286">
    <property type="entry name" value="HNH NUCLEASE YAJD-RELATED"/>
    <property type="match status" value="1"/>
</dbReference>
<protein>
    <recommendedName>
        <fullName evidence="4">Putative HNH nuclease YajD</fullName>
    </recommendedName>
</protein>
<evidence type="ECO:0000256" key="2">
    <source>
        <dbReference type="ARBA" id="ARBA00022801"/>
    </source>
</evidence>
<dbReference type="EMBL" id="JARUIS010000042">
    <property type="protein sequence ID" value="MDS1005308.1"/>
    <property type="molecule type" value="Genomic_DNA"/>
</dbReference>
<dbReference type="CDD" id="cd00085">
    <property type="entry name" value="HNHc"/>
    <property type="match status" value="1"/>
</dbReference>
<name>A0AAE4FMX4_CLOSG</name>
<dbReference type="GO" id="GO:0004519">
    <property type="term" value="F:endonuclease activity"/>
    <property type="evidence" value="ECO:0007669"/>
    <property type="project" value="UniProtKB-KW"/>
</dbReference>
<feature type="domain" description="HNH" evidence="5">
    <location>
        <begin position="30"/>
        <end position="81"/>
    </location>
</feature>
<dbReference type="Pfam" id="PF01844">
    <property type="entry name" value="HNH"/>
    <property type="match status" value="1"/>
</dbReference>
<dbReference type="PANTHER" id="PTHR41286:SF1">
    <property type="entry name" value="HNH NUCLEASE YAJD-RELATED"/>
    <property type="match status" value="1"/>
</dbReference>
<dbReference type="GO" id="GO:0005829">
    <property type="term" value="C:cytosol"/>
    <property type="evidence" value="ECO:0007669"/>
    <property type="project" value="TreeGrafter"/>
</dbReference>
<sequence>MAQEFSRKFYKSKEWGNFRKIILAERGPVCQQCKKIIRESKHIQLHHKEELTPTNVTDVNITLNPDNIEVLCQECHNKLHGRWCKGQTIKKKDKGVYIVYGPPLSGKTSYVLENMNRGDIVVDMDRLYQAVTLLPRYDKPDNLKYNVLSIRNIILDNIKTRYGGFKSAWIVGGYADKYSREQLARELGAELIFIDVDKEECLYRLRYCNDYRQNKDEWISYIEKWFEKYTK</sequence>
<dbReference type="Proteomes" id="UP001182303">
    <property type="component" value="Unassembled WGS sequence"/>
</dbReference>
<keyword evidence="2" id="KW-0378">Hydrolase</keyword>
<accession>A0AAE4FMX4</accession>
<dbReference type="InterPro" id="IPR027417">
    <property type="entry name" value="P-loop_NTPase"/>
</dbReference>